<gene>
    <name evidence="1" type="ORF">HJG59_009498</name>
</gene>
<keyword evidence="2" id="KW-1185">Reference proteome</keyword>
<dbReference type="Proteomes" id="UP000550707">
    <property type="component" value="Unassembled WGS sequence"/>
</dbReference>
<dbReference type="AlphaFoldDB" id="A0A7J8CZB1"/>
<organism evidence="1 2">
    <name type="scientific">Molossus molossus</name>
    <name type="common">Pallas' mastiff bat</name>
    <name type="synonym">Vespertilio molossus</name>
    <dbReference type="NCBI Taxonomy" id="27622"/>
    <lineage>
        <taxon>Eukaryota</taxon>
        <taxon>Metazoa</taxon>
        <taxon>Chordata</taxon>
        <taxon>Craniata</taxon>
        <taxon>Vertebrata</taxon>
        <taxon>Euteleostomi</taxon>
        <taxon>Mammalia</taxon>
        <taxon>Eutheria</taxon>
        <taxon>Laurasiatheria</taxon>
        <taxon>Chiroptera</taxon>
        <taxon>Yangochiroptera</taxon>
        <taxon>Molossidae</taxon>
        <taxon>Molossus</taxon>
    </lineage>
</organism>
<reference evidence="1 2" key="1">
    <citation type="journal article" date="2020" name="Nature">
        <title>Six reference-quality genomes reveal evolution of bat adaptations.</title>
        <authorList>
            <person name="Jebb D."/>
            <person name="Huang Z."/>
            <person name="Pippel M."/>
            <person name="Hughes G.M."/>
            <person name="Lavrichenko K."/>
            <person name="Devanna P."/>
            <person name="Winkler S."/>
            <person name="Jermiin L.S."/>
            <person name="Skirmuntt E.C."/>
            <person name="Katzourakis A."/>
            <person name="Burkitt-Gray L."/>
            <person name="Ray D.A."/>
            <person name="Sullivan K.A.M."/>
            <person name="Roscito J.G."/>
            <person name="Kirilenko B.M."/>
            <person name="Davalos L.M."/>
            <person name="Corthals A.P."/>
            <person name="Power M.L."/>
            <person name="Jones G."/>
            <person name="Ransome R.D."/>
            <person name="Dechmann D.K.N."/>
            <person name="Locatelli A.G."/>
            <person name="Puechmaille S.J."/>
            <person name="Fedrigo O."/>
            <person name="Jarvis E.D."/>
            <person name="Hiller M."/>
            <person name="Vernes S.C."/>
            <person name="Myers E.W."/>
            <person name="Teeling E.C."/>
        </authorList>
    </citation>
    <scope>NUCLEOTIDE SEQUENCE [LARGE SCALE GENOMIC DNA]</scope>
    <source>
        <strain evidence="1">MMolMol1</strain>
        <tissue evidence="1">Muscle</tissue>
    </source>
</reference>
<evidence type="ECO:0000313" key="2">
    <source>
        <dbReference type="Proteomes" id="UP000550707"/>
    </source>
</evidence>
<name>A0A7J8CZB1_MOLMO</name>
<evidence type="ECO:0000313" key="1">
    <source>
        <dbReference type="EMBL" id="KAF6416221.1"/>
    </source>
</evidence>
<dbReference type="InParanoid" id="A0A7J8CZB1"/>
<dbReference type="EMBL" id="JACASF010000019">
    <property type="protein sequence ID" value="KAF6416221.1"/>
    <property type="molecule type" value="Genomic_DNA"/>
</dbReference>
<proteinExistence type="predicted"/>
<comment type="caution">
    <text evidence="1">The sequence shown here is derived from an EMBL/GenBank/DDBJ whole genome shotgun (WGS) entry which is preliminary data.</text>
</comment>
<accession>A0A7J8CZB1</accession>
<protein>
    <submittedName>
        <fullName evidence="1">Uncharacterized protein</fullName>
    </submittedName>
</protein>
<sequence length="147" mass="17031">MLFTPSPLSPLLWTAERSNLPSYFCPLCPHRHWHCTVKSNVTQHHILNIFIFLNTNKAILLKLQFEKISWASKPPPTFFRCSWVSTISQCYLYFSQDLGMGEGLEYTEPKRVCDTSLDSLNAVYNSLSLPLFPKLPSAFLRFDIWEV</sequence>